<proteinExistence type="predicted"/>
<evidence type="ECO:0000313" key="3">
    <source>
        <dbReference type="Proteomes" id="UP000193944"/>
    </source>
</evidence>
<dbReference type="EMBL" id="MCFG01000668">
    <property type="protein sequence ID" value="ORX63242.1"/>
    <property type="molecule type" value="Genomic_DNA"/>
</dbReference>
<dbReference type="AlphaFoldDB" id="A0A1Y1VPK6"/>
<gene>
    <name evidence="2" type="ORF">BCR32DRAFT_287926</name>
</gene>
<feature type="region of interest" description="Disordered" evidence="1">
    <location>
        <begin position="1"/>
        <end position="36"/>
    </location>
</feature>
<reference evidence="2 3" key="2">
    <citation type="submission" date="2016-08" db="EMBL/GenBank/DDBJ databases">
        <title>Pervasive Adenine N6-methylation of Active Genes in Fungi.</title>
        <authorList>
            <consortium name="DOE Joint Genome Institute"/>
            <person name="Mondo S.J."/>
            <person name="Dannebaum R.O."/>
            <person name="Kuo R.C."/>
            <person name="Labutti K."/>
            <person name="Haridas S."/>
            <person name="Kuo A."/>
            <person name="Salamov A."/>
            <person name="Ahrendt S.R."/>
            <person name="Lipzen A."/>
            <person name="Sullivan W."/>
            <person name="Andreopoulos W.B."/>
            <person name="Clum A."/>
            <person name="Lindquist E."/>
            <person name="Daum C."/>
            <person name="Ramamoorthy G.K."/>
            <person name="Gryganskyi A."/>
            <person name="Culley D."/>
            <person name="Magnuson J.K."/>
            <person name="James T.Y."/>
            <person name="O'Malley M.A."/>
            <person name="Stajich J.E."/>
            <person name="Spatafora J.W."/>
            <person name="Visel A."/>
            <person name="Grigoriev I.V."/>
        </authorList>
    </citation>
    <scope>NUCLEOTIDE SEQUENCE [LARGE SCALE GENOMIC DNA]</scope>
    <source>
        <strain evidence="2 3">S4</strain>
    </source>
</reference>
<organism evidence="2 3">
    <name type="scientific">Anaeromyces robustus</name>
    <dbReference type="NCBI Taxonomy" id="1754192"/>
    <lineage>
        <taxon>Eukaryota</taxon>
        <taxon>Fungi</taxon>
        <taxon>Fungi incertae sedis</taxon>
        <taxon>Chytridiomycota</taxon>
        <taxon>Chytridiomycota incertae sedis</taxon>
        <taxon>Neocallimastigomycetes</taxon>
        <taxon>Neocallimastigales</taxon>
        <taxon>Neocallimastigaceae</taxon>
        <taxon>Anaeromyces</taxon>
    </lineage>
</organism>
<name>A0A1Y1VPK6_9FUNG</name>
<protein>
    <submittedName>
        <fullName evidence="2">Uncharacterized protein</fullName>
    </submittedName>
</protein>
<sequence>MKSNNNKNINKNNKNNNNNHINNDNSNNSNPNNKLTISKGIKKKETILCTYFHLNNNKFSLLKILDDKSIPYEKTFIFSNIKISFTKCRVVRINPEGGSKIYVGKFQYFTEDSLENFILCKGIEFNC</sequence>
<dbReference type="Proteomes" id="UP000193944">
    <property type="component" value="Unassembled WGS sequence"/>
</dbReference>
<keyword evidence="3" id="KW-1185">Reference proteome</keyword>
<evidence type="ECO:0000256" key="1">
    <source>
        <dbReference type="SAM" id="MobiDB-lite"/>
    </source>
</evidence>
<feature type="compositionally biased region" description="Low complexity" evidence="1">
    <location>
        <begin position="1"/>
        <end position="34"/>
    </location>
</feature>
<comment type="caution">
    <text evidence="2">The sequence shown here is derived from an EMBL/GenBank/DDBJ whole genome shotgun (WGS) entry which is preliminary data.</text>
</comment>
<evidence type="ECO:0000313" key="2">
    <source>
        <dbReference type="EMBL" id="ORX63242.1"/>
    </source>
</evidence>
<reference evidence="2 3" key="1">
    <citation type="submission" date="2016-08" db="EMBL/GenBank/DDBJ databases">
        <title>A Parts List for Fungal Cellulosomes Revealed by Comparative Genomics.</title>
        <authorList>
            <consortium name="DOE Joint Genome Institute"/>
            <person name="Haitjema C.H."/>
            <person name="Gilmore S.P."/>
            <person name="Henske J.K."/>
            <person name="Solomon K.V."/>
            <person name="De Groot R."/>
            <person name="Kuo A."/>
            <person name="Mondo S.J."/>
            <person name="Salamov A.A."/>
            <person name="Labutti K."/>
            <person name="Zhao Z."/>
            <person name="Chiniquy J."/>
            <person name="Barry K."/>
            <person name="Brewer H.M."/>
            <person name="Purvine S.O."/>
            <person name="Wright A.T."/>
            <person name="Boxma B."/>
            <person name="Van Alen T."/>
            <person name="Hackstein J.H."/>
            <person name="Baker S.E."/>
            <person name="Grigoriev I.V."/>
            <person name="O'Malley M.A."/>
        </authorList>
    </citation>
    <scope>NUCLEOTIDE SEQUENCE [LARGE SCALE GENOMIC DNA]</scope>
    <source>
        <strain evidence="2 3">S4</strain>
    </source>
</reference>
<accession>A0A1Y1VPK6</accession>